<proteinExistence type="predicted"/>
<evidence type="ECO:0000313" key="3">
    <source>
        <dbReference type="Proteomes" id="UP000182826"/>
    </source>
</evidence>
<dbReference type="GO" id="GO:0046503">
    <property type="term" value="P:glycerolipid catabolic process"/>
    <property type="evidence" value="ECO:0007669"/>
    <property type="project" value="TreeGrafter"/>
</dbReference>
<feature type="domain" description="AB hydrolase-1" evidence="1">
    <location>
        <begin position="32"/>
        <end position="156"/>
    </location>
</feature>
<dbReference type="Gene3D" id="3.40.50.1820">
    <property type="entry name" value="alpha/beta hydrolase"/>
    <property type="match status" value="1"/>
</dbReference>
<dbReference type="SUPFAM" id="SSF53474">
    <property type="entry name" value="alpha/beta-Hydrolases"/>
    <property type="match status" value="1"/>
</dbReference>
<dbReference type="Proteomes" id="UP000182826">
    <property type="component" value="Unassembled WGS sequence"/>
</dbReference>
<dbReference type="OrthoDB" id="2247630at2"/>
<dbReference type="GO" id="GO:0004806">
    <property type="term" value="F:triacylglycerol lipase activity"/>
    <property type="evidence" value="ECO:0007669"/>
    <property type="project" value="TreeGrafter"/>
</dbReference>
<dbReference type="RefSeq" id="WP_071635899.1">
    <property type="nucleotide sequence ID" value="NZ_MLFK01000005.1"/>
</dbReference>
<gene>
    <name evidence="2" type="ORF">BKM63_06965</name>
</gene>
<dbReference type="InterPro" id="IPR000073">
    <property type="entry name" value="AB_hydrolase_1"/>
</dbReference>
<dbReference type="InterPro" id="IPR050471">
    <property type="entry name" value="AB_hydrolase"/>
</dbReference>
<dbReference type="EMBL" id="MLFK01000005">
    <property type="protein sequence ID" value="OIV42607.1"/>
    <property type="molecule type" value="Genomic_DNA"/>
</dbReference>
<organism evidence="2 3">
    <name type="scientific">Flavobacterium johnsoniae</name>
    <name type="common">Cytophaga johnsonae</name>
    <dbReference type="NCBI Taxonomy" id="986"/>
    <lineage>
        <taxon>Bacteria</taxon>
        <taxon>Pseudomonadati</taxon>
        <taxon>Bacteroidota</taxon>
        <taxon>Flavobacteriia</taxon>
        <taxon>Flavobacteriales</taxon>
        <taxon>Flavobacteriaceae</taxon>
        <taxon>Flavobacterium</taxon>
    </lineage>
</organism>
<dbReference type="PANTHER" id="PTHR43433">
    <property type="entry name" value="HYDROLASE, ALPHA/BETA FOLD FAMILY PROTEIN"/>
    <property type="match status" value="1"/>
</dbReference>
<dbReference type="Pfam" id="PF00561">
    <property type="entry name" value="Abhydrolase_1"/>
    <property type="match status" value="1"/>
</dbReference>
<evidence type="ECO:0000259" key="1">
    <source>
        <dbReference type="Pfam" id="PF00561"/>
    </source>
</evidence>
<comment type="caution">
    <text evidence="2">The sequence shown here is derived from an EMBL/GenBank/DDBJ whole genome shotgun (WGS) entry which is preliminary data.</text>
</comment>
<protein>
    <recommendedName>
        <fullName evidence="1">AB hydrolase-1 domain-containing protein</fullName>
    </recommendedName>
</protein>
<accession>A0A1J7BV90</accession>
<evidence type="ECO:0000313" key="2">
    <source>
        <dbReference type="EMBL" id="OIV42607.1"/>
    </source>
</evidence>
<sequence>MENNTQSIIEVTTGILKVSGAELYYETKGNGPILLMIPGANGDHFIFTPIREILSKTFTVVTYDRRGFSGSKLVGEQDYSHRINTDANDAASLIKHLTNEPAFVFASSSGALVSLQLMTLHPEIIKALVPHEPTALKYLPDVEKWKATVQEIYDIYTKEGEGPAKDKFVNELIPGTQDGELMRGGKGPETPNTTYWFKHEMRQYPSTDFDTDKLEENKDKILFCVGRDSVNTMPAWPVTNLAKQFGTEVLSVPGGHLGYALHPADFAKDLLAGLQKRGKL</sequence>
<dbReference type="PANTHER" id="PTHR43433:SF5">
    <property type="entry name" value="AB HYDROLASE-1 DOMAIN-CONTAINING PROTEIN"/>
    <property type="match status" value="1"/>
</dbReference>
<name>A0A1J7BV90_FLAJO</name>
<dbReference type="AlphaFoldDB" id="A0A1J7BV90"/>
<keyword evidence="3" id="KW-1185">Reference proteome</keyword>
<reference evidence="2 3" key="1">
    <citation type="submission" date="2016-10" db="EMBL/GenBank/DDBJ databases">
        <title>Draft Genome Sequence of Rhizobacteria Flavobacterium johnsoniae CI04.</title>
        <authorList>
            <person name="Bravo J.I."/>
            <person name="Lozano G.L."/>
            <person name="Handelsman J."/>
        </authorList>
    </citation>
    <scope>NUCLEOTIDE SEQUENCE [LARGE SCALE GENOMIC DNA]</scope>
    <source>
        <strain evidence="2 3">CI04</strain>
    </source>
</reference>
<dbReference type="InterPro" id="IPR029058">
    <property type="entry name" value="AB_hydrolase_fold"/>
</dbReference>